<accession>A0ABV7YLM8</accession>
<dbReference type="InterPro" id="IPR006311">
    <property type="entry name" value="TAT_signal"/>
</dbReference>
<dbReference type="PROSITE" id="PS51257">
    <property type="entry name" value="PROKAR_LIPOPROTEIN"/>
    <property type="match status" value="1"/>
</dbReference>
<keyword evidence="4" id="KW-1185">Reference proteome</keyword>
<comment type="caution">
    <text evidence="3">The sequence shown here is derived from an EMBL/GenBank/DDBJ whole genome shotgun (WGS) entry which is preliminary data.</text>
</comment>
<evidence type="ECO:0000256" key="1">
    <source>
        <dbReference type="ARBA" id="ARBA00008520"/>
    </source>
</evidence>
<dbReference type="Gene3D" id="3.40.190.10">
    <property type="entry name" value="Periplasmic binding protein-like II"/>
    <property type="match status" value="1"/>
</dbReference>
<dbReference type="PROSITE" id="PS51318">
    <property type="entry name" value="TAT"/>
    <property type="match status" value="1"/>
</dbReference>
<dbReference type="RefSeq" id="WP_205121149.1">
    <property type="nucleotide sequence ID" value="NZ_JAFBCM010000001.1"/>
</dbReference>
<feature type="chain" id="PRO_5047381390" evidence="2">
    <location>
        <begin position="31"/>
        <end position="555"/>
    </location>
</feature>
<reference evidence="4" key="1">
    <citation type="journal article" date="2019" name="Int. J. Syst. Evol. Microbiol.">
        <title>The Global Catalogue of Microorganisms (GCM) 10K type strain sequencing project: providing services to taxonomists for standard genome sequencing and annotation.</title>
        <authorList>
            <consortium name="The Broad Institute Genomics Platform"/>
            <consortium name="The Broad Institute Genome Sequencing Center for Infectious Disease"/>
            <person name="Wu L."/>
            <person name="Ma J."/>
        </authorList>
    </citation>
    <scope>NUCLEOTIDE SEQUENCE [LARGE SCALE GENOMIC DNA]</scope>
    <source>
        <strain evidence="4">CGMCC 4.7241</strain>
    </source>
</reference>
<comment type="similarity">
    <text evidence="1">Belongs to the bacterial solute-binding protein 1 family.</text>
</comment>
<feature type="signal peptide" evidence="2">
    <location>
        <begin position="1"/>
        <end position="30"/>
    </location>
</feature>
<dbReference type="PANTHER" id="PTHR43649">
    <property type="entry name" value="ARABINOSE-BINDING PROTEIN-RELATED"/>
    <property type="match status" value="1"/>
</dbReference>
<keyword evidence="2" id="KW-0732">Signal</keyword>
<dbReference type="Proteomes" id="UP001595699">
    <property type="component" value="Unassembled WGS sequence"/>
</dbReference>
<evidence type="ECO:0000256" key="2">
    <source>
        <dbReference type="SAM" id="SignalP"/>
    </source>
</evidence>
<protein>
    <submittedName>
        <fullName evidence="3">Extracellular solute-binding protein</fullName>
    </submittedName>
</protein>
<organism evidence="3 4">
    <name type="scientific">Tenggerimyces flavus</name>
    <dbReference type="NCBI Taxonomy" id="1708749"/>
    <lineage>
        <taxon>Bacteria</taxon>
        <taxon>Bacillati</taxon>
        <taxon>Actinomycetota</taxon>
        <taxon>Actinomycetes</taxon>
        <taxon>Propionibacteriales</taxon>
        <taxon>Nocardioidaceae</taxon>
        <taxon>Tenggerimyces</taxon>
    </lineage>
</organism>
<dbReference type="PANTHER" id="PTHR43649:SF31">
    <property type="entry name" value="SN-GLYCEROL-3-PHOSPHATE-BINDING PERIPLASMIC PROTEIN UGPB"/>
    <property type="match status" value="1"/>
</dbReference>
<evidence type="ECO:0000313" key="4">
    <source>
        <dbReference type="Proteomes" id="UP001595699"/>
    </source>
</evidence>
<name>A0ABV7YLM8_9ACTN</name>
<evidence type="ECO:0000313" key="3">
    <source>
        <dbReference type="EMBL" id="MFC3765888.1"/>
    </source>
</evidence>
<gene>
    <name evidence="3" type="ORF">ACFOUW_33990</name>
</gene>
<dbReference type="InterPro" id="IPR050490">
    <property type="entry name" value="Bact_solute-bd_prot1"/>
</dbReference>
<proteinExistence type="inferred from homology"/>
<sequence>MTDRQLNRRFFLKGASGAAVLASGGGALLAACGSDDKGGADTPEANTAVKLPTLVEYTAVKPDLEGSPGGIRAGFFSYPKERPKAVPEPPGAGNTFKAMAILYYPLPPGPDKNKYWQALNKRLNAKLDMVMVPNQEYNTKLATTFASDDLPDYVMLTRNTGAPQRLPQILKAKFADLSEHLAGDAIKEYPNLANIPERAWKSCVYNGGIYGLPVPRDAVGAFPFVRNDIIKKAGFTTKPENFEEFYELVKAVTDPKKNRYAFAQVSYPIDIVRIMQNTPSGWRNDGGKLTAANETDEHKKALETAAKFWKEGLIHPDAFADSIPFKQWFNAGQVVIQPDGYQGWTQYIADNVTNPDFDLALLYVPAYEGGKARIPQGGSTFLNGVTALKKADPERIKEQLRIADWLAAPFGSEEYFFRLYGEEGTHYTLDKNGDPQLTAVGRSETVIPVRYITENPSVIYQPGRPQDVKIQHEYESATVPDAIPNPVLGMYSNVEASKGGQLSQALDDARDEIIQGRKPLATWDEAMDAWRKGGGDEIRAEFEEQLQKQGGPTSK</sequence>
<dbReference type="EMBL" id="JBHRZH010000043">
    <property type="protein sequence ID" value="MFC3765888.1"/>
    <property type="molecule type" value="Genomic_DNA"/>
</dbReference>
<dbReference type="SUPFAM" id="SSF53850">
    <property type="entry name" value="Periplasmic binding protein-like II"/>
    <property type="match status" value="1"/>
</dbReference>